<dbReference type="InterPro" id="IPR037026">
    <property type="entry name" value="Vgr_OB-fold_dom_sf"/>
</dbReference>
<gene>
    <name evidence="3" type="ORF">B0A66_00490</name>
</gene>
<dbReference type="Gene3D" id="3.55.50.10">
    <property type="entry name" value="Baseplate protein-like domains"/>
    <property type="match status" value="1"/>
</dbReference>
<dbReference type="Gene3D" id="2.40.50.230">
    <property type="entry name" value="Gp5 N-terminal domain"/>
    <property type="match status" value="1"/>
</dbReference>
<evidence type="ECO:0000313" key="3">
    <source>
        <dbReference type="EMBL" id="OXA96093.1"/>
    </source>
</evidence>
<feature type="domain" description="Gp5/Type VI secretion system Vgr protein OB-fold" evidence="2">
    <location>
        <begin position="362"/>
        <end position="435"/>
    </location>
</feature>
<organism evidence="3 4">
    <name type="scientific">Flavobacterium hercynium</name>
    <dbReference type="NCBI Taxonomy" id="387094"/>
    <lineage>
        <taxon>Bacteria</taxon>
        <taxon>Pseudomonadati</taxon>
        <taxon>Bacteroidota</taxon>
        <taxon>Flavobacteriia</taxon>
        <taxon>Flavobacteriales</taxon>
        <taxon>Flavobacteriaceae</taxon>
        <taxon>Flavobacterium</taxon>
    </lineage>
</organism>
<dbReference type="EMBL" id="MUGW01000002">
    <property type="protein sequence ID" value="OXA96093.1"/>
    <property type="molecule type" value="Genomic_DNA"/>
</dbReference>
<proteinExistence type="predicted"/>
<dbReference type="Pfam" id="PF04717">
    <property type="entry name" value="Phage_base_V"/>
    <property type="match status" value="1"/>
</dbReference>
<comment type="caution">
    <text evidence="3">The sequence shown here is derived from an EMBL/GenBank/DDBJ whole genome shotgun (WGS) entry which is preliminary data.</text>
</comment>
<sequence length="603" mass="66091">MSHFSEQVHISIGSFSQNVVYYDLKVSQKMGDHHHFSFVWQYTGKAIIQPADQAKALRSYLGDEVIFTFKSLTGIKLMSKGIITELSSIDLHGGPAGLHVSGVSHSIVLDDMKRSRSFKERTMDDIVVGIFSEGPGEFYQRDSIKSTYRKEFKNLVQYNESNFEFLNRLSQRYAQWFYFDGMRMQFGQTKESKVKLVNGASLHGFKIQTNMASHKISLTGFDYNSASNLRNSAAKTSTGSKDSFATVIGYNQGTVTNPDLNDGVYTVNANSKEDIEEMVTMQTAGSDANSVYYSGTSYFPIGVGQVFTIQNQTVEHELLAIEVVHHSEVHGNYSCEFKAIPADVSAPHYTNVHAFAKAESQPAQVKENHDPEGLGRVKVEFYGTSGTAVTEWIRMVQPYAGSGKGFYFIPEIGEEVLVGFEGNNVQNPYVIGKQYNGNDKSPYADSGNNIKAIHTRSGHIIKFTEEESIIIADKGGNEIKLDSVNGDISITATNTILMNASNIVMNASESITTTAGVNLVESAGADKTSIVGMMLNTSVGGDSILNVTGNFMENIEGNLESHTAKDRQEVGVKGVNTSSSEGGINKHSKKEIQNNSAEKSKSH</sequence>
<dbReference type="SUPFAM" id="SSF69279">
    <property type="entry name" value="Phage tail proteins"/>
    <property type="match status" value="2"/>
</dbReference>
<reference evidence="3 4" key="1">
    <citation type="submission" date="2016-11" db="EMBL/GenBank/DDBJ databases">
        <title>Whole genomes of Flavobacteriaceae.</title>
        <authorList>
            <person name="Stine C."/>
            <person name="Li C."/>
            <person name="Tadesse D."/>
        </authorList>
    </citation>
    <scope>NUCLEOTIDE SEQUENCE [LARGE SCALE GENOMIC DNA]</scope>
    <source>
        <strain evidence="3 4">DSM 18292</strain>
    </source>
</reference>
<dbReference type="OrthoDB" id="727155at2"/>
<keyword evidence="4" id="KW-1185">Reference proteome</keyword>
<dbReference type="RefSeq" id="WP_089047889.1">
    <property type="nucleotide sequence ID" value="NZ_FXTV01000001.1"/>
</dbReference>
<protein>
    <submittedName>
        <fullName evidence="3">Type IV secretion protein Rhs</fullName>
    </submittedName>
</protein>
<accession>A0A226HP94</accession>
<name>A0A226HP94_9FLAO</name>
<feature type="region of interest" description="Disordered" evidence="1">
    <location>
        <begin position="564"/>
        <end position="603"/>
    </location>
</feature>
<dbReference type="InterPro" id="IPR006531">
    <property type="entry name" value="Gp5/Vgr_OB"/>
</dbReference>
<dbReference type="Proteomes" id="UP000198345">
    <property type="component" value="Unassembled WGS sequence"/>
</dbReference>
<evidence type="ECO:0000313" key="4">
    <source>
        <dbReference type="Proteomes" id="UP000198345"/>
    </source>
</evidence>
<dbReference type="Pfam" id="PF05954">
    <property type="entry name" value="Phage_GPD"/>
    <property type="match status" value="1"/>
</dbReference>
<dbReference type="AlphaFoldDB" id="A0A226HP94"/>
<dbReference type="SUPFAM" id="SSF69255">
    <property type="entry name" value="gp5 N-terminal domain-like"/>
    <property type="match status" value="1"/>
</dbReference>
<evidence type="ECO:0000256" key="1">
    <source>
        <dbReference type="SAM" id="MobiDB-lite"/>
    </source>
</evidence>
<dbReference type="SUPFAM" id="SSF69349">
    <property type="entry name" value="Phage fibre proteins"/>
    <property type="match status" value="1"/>
</dbReference>
<evidence type="ECO:0000259" key="2">
    <source>
        <dbReference type="Pfam" id="PF04717"/>
    </source>
</evidence>